<keyword evidence="3" id="KW-0328">Glycosyltransferase</keyword>
<gene>
    <name evidence="7" type="ORF">F0562_011497</name>
</gene>
<feature type="domain" description="Exostosin GT47" evidence="6">
    <location>
        <begin position="92"/>
        <end position="217"/>
    </location>
</feature>
<evidence type="ECO:0000256" key="4">
    <source>
        <dbReference type="ARBA" id="ARBA00022968"/>
    </source>
</evidence>
<proteinExistence type="inferred from homology"/>
<name>A0A5J4ZSK5_9ASTE</name>
<dbReference type="PANTHER" id="PTHR11062:SF117">
    <property type="entry name" value="XYLOGLUCAN-SPECIFIC GALACTURONOSYLTRANSFERASE 1"/>
    <property type="match status" value="1"/>
</dbReference>
<evidence type="ECO:0000313" key="7">
    <source>
        <dbReference type="EMBL" id="KAA8520824.1"/>
    </source>
</evidence>
<comment type="subcellular location">
    <subcellularLocation>
        <location evidence="1">Golgi apparatus membrane</location>
        <topology evidence="1">Single-pass type II membrane protein</topology>
    </subcellularLocation>
</comment>
<dbReference type="OrthoDB" id="1924787at2759"/>
<keyword evidence="4" id="KW-0735">Signal-anchor</keyword>
<dbReference type="GO" id="GO:0016757">
    <property type="term" value="F:glycosyltransferase activity"/>
    <property type="evidence" value="ECO:0007669"/>
    <property type="project" value="UniProtKB-KW"/>
</dbReference>
<dbReference type="Pfam" id="PF03016">
    <property type="entry name" value="Exostosin_GT47"/>
    <property type="match status" value="1"/>
</dbReference>
<evidence type="ECO:0000256" key="1">
    <source>
        <dbReference type="ARBA" id="ARBA00004323"/>
    </source>
</evidence>
<evidence type="ECO:0000256" key="2">
    <source>
        <dbReference type="ARBA" id="ARBA00010271"/>
    </source>
</evidence>
<dbReference type="AlphaFoldDB" id="A0A5J4ZSK5"/>
<keyword evidence="5" id="KW-0333">Golgi apparatus</keyword>
<keyword evidence="8" id="KW-1185">Reference proteome</keyword>
<evidence type="ECO:0000259" key="6">
    <source>
        <dbReference type="Pfam" id="PF03016"/>
    </source>
</evidence>
<sequence>MSASPPVSLTTSIASLPAPNQTLKSQFHLSTIVPLTYDTKSNVKEKIVDVVLENPAPVVKVRDEEVTNALKVVEEQLQLHRSWTSDSNHANCEGRGMYVYEMPTKFNKDLMGQCGDMIPWVDFCKYFSNEALGQPITELGKGWYQTHQYSLEPIFHSRVMKHPCRVYNEDEAKLFYVPFYGGLDILRWHFKNVSNDVKDSLALELLKWLELQRPWVRNSAYYQYPWHLPEDHKKYSVFIDKEEVREMKVDVVERLMKVDVREREDMRRYIVYELLPGLVYGDPSSELEKFQDAFSITMNNLLERVSRLE</sequence>
<dbReference type="EMBL" id="CM018048">
    <property type="protein sequence ID" value="KAA8520824.1"/>
    <property type="molecule type" value="Genomic_DNA"/>
</dbReference>
<dbReference type="PANTHER" id="PTHR11062">
    <property type="entry name" value="EXOSTOSIN HEPARAN SULFATE GLYCOSYLTRANSFERASE -RELATED"/>
    <property type="match status" value="1"/>
</dbReference>
<reference evidence="7 8" key="1">
    <citation type="submission" date="2019-09" db="EMBL/GenBank/DDBJ databases">
        <title>A chromosome-level genome assembly of the Chinese tupelo Nyssa sinensis.</title>
        <authorList>
            <person name="Yang X."/>
            <person name="Kang M."/>
            <person name="Yang Y."/>
            <person name="Xiong H."/>
            <person name="Wang M."/>
            <person name="Zhang Z."/>
            <person name="Wang Z."/>
            <person name="Wu H."/>
            <person name="Ma T."/>
            <person name="Liu J."/>
            <person name="Xi Z."/>
        </authorList>
    </citation>
    <scope>NUCLEOTIDE SEQUENCE [LARGE SCALE GENOMIC DNA]</scope>
    <source>
        <strain evidence="7">J267</strain>
        <tissue evidence="7">Leaf</tissue>
    </source>
</reference>
<accession>A0A5J4ZSK5</accession>
<keyword evidence="3" id="KW-0808">Transferase</keyword>
<comment type="similarity">
    <text evidence="2">Belongs to the glycosyltransferase 47 family.</text>
</comment>
<evidence type="ECO:0000313" key="8">
    <source>
        <dbReference type="Proteomes" id="UP000325577"/>
    </source>
</evidence>
<keyword evidence="4" id="KW-0812">Transmembrane</keyword>
<organism evidence="7 8">
    <name type="scientific">Nyssa sinensis</name>
    <dbReference type="NCBI Taxonomy" id="561372"/>
    <lineage>
        <taxon>Eukaryota</taxon>
        <taxon>Viridiplantae</taxon>
        <taxon>Streptophyta</taxon>
        <taxon>Embryophyta</taxon>
        <taxon>Tracheophyta</taxon>
        <taxon>Spermatophyta</taxon>
        <taxon>Magnoliopsida</taxon>
        <taxon>eudicotyledons</taxon>
        <taxon>Gunneridae</taxon>
        <taxon>Pentapetalae</taxon>
        <taxon>asterids</taxon>
        <taxon>Cornales</taxon>
        <taxon>Nyssaceae</taxon>
        <taxon>Nyssa</taxon>
    </lineage>
</organism>
<evidence type="ECO:0000256" key="3">
    <source>
        <dbReference type="ARBA" id="ARBA00022676"/>
    </source>
</evidence>
<dbReference type="Proteomes" id="UP000325577">
    <property type="component" value="Linkage Group LG5"/>
</dbReference>
<dbReference type="InterPro" id="IPR040911">
    <property type="entry name" value="Exostosin_GT47"/>
</dbReference>
<dbReference type="GO" id="GO:0000139">
    <property type="term" value="C:Golgi membrane"/>
    <property type="evidence" value="ECO:0007669"/>
    <property type="project" value="UniProtKB-SubCell"/>
</dbReference>
<evidence type="ECO:0000256" key="5">
    <source>
        <dbReference type="ARBA" id="ARBA00023034"/>
    </source>
</evidence>
<dbReference type="InterPro" id="IPR004263">
    <property type="entry name" value="Exostosin"/>
</dbReference>
<protein>
    <recommendedName>
        <fullName evidence="6">Exostosin GT47 domain-containing protein</fullName>
    </recommendedName>
</protein>